<dbReference type="Proteomes" id="UP001589898">
    <property type="component" value="Unassembled WGS sequence"/>
</dbReference>
<dbReference type="RefSeq" id="WP_386659343.1">
    <property type="nucleotide sequence ID" value="NZ_JBHLTF010000026.1"/>
</dbReference>
<name>A0ABV6SUS6_9GAMM</name>
<dbReference type="InterPro" id="IPR054241">
    <property type="entry name" value="DUF6968"/>
</dbReference>
<reference evidence="2 3" key="1">
    <citation type="submission" date="2024-09" db="EMBL/GenBank/DDBJ databases">
        <authorList>
            <person name="Sun Q."/>
            <person name="Mori K."/>
        </authorList>
    </citation>
    <scope>NUCLEOTIDE SEQUENCE [LARGE SCALE GENOMIC DNA]</scope>
    <source>
        <strain evidence="2 3">KCTC 52403</strain>
    </source>
</reference>
<proteinExistence type="predicted"/>
<sequence>MSEVKDPIAQRTLKAGDSAIVVTIGKPEEDEGDYRCWYSLDTGQNRKQSYAIGADSLQALQLAMIKINADLLALGEELGVPVTWLDDTPGGGFVA</sequence>
<feature type="domain" description="DUF6968" evidence="1">
    <location>
        <begin position="9"/>
        <end position="93"/>
    </location>
</feature>
<protein>
    <submittedName>
        <fullName evidence="2">DUF6968 family protein</fullName>
    </submittedName>
</protein>
<accession>A0ABV6SUS6</accession>
<keyword evidence="3" id="KW-1185">Reference proteome</keyword>
<gene>
    <name evidence="2" type="ORF">ACFFFU_05460</name>
</gene>
<dbReference type="EMBL" id="JBHLTF010000026">
    <property type="protein sequence ID" value="MFC0717193.1"/>
    <property type="molecule type" value="Genomic_DNA"/>
</dbReference>
<evidence type="ECO:0000313" key="3">
    <source>
        <dbReference type="Proteomes" id="UP001589898"/>
    </source>
</evidence>
<comment type="caution">
    <text evidence="2">The sequence shown here is derived from an EMBL/GenBank/DDBJ whole genome shotgun (WGS) entry which is preliminary data.</text>
</comment>
<evidence type="ECO:0000313" key="2">
    <source>
        <dbReference type="EMBL" id="MFC0717193.1"/>
    </source>
</evidence>
<organism evidence="2 3">
    <name type="scientific">Luteimonas padinae</name>
    <dbReference type="NCBI Taxonomy" id="1714359"/>
    <lineage>
        <taxon>Bacteria</taxon>
        <taxon>Pseudomonadati</taxon>
        <taxon>Pseudomonadota</taxon>
        <taxon>Gammaproteobacteria</taxon>
        <taxon>Lysobacterales</taxon>
        <taxon>Lysobacteraceae</taxon>
        <taxon>Luteimonas</taxon>
    </lineage>
</organism>
<dbReference type="Pfam" id="PF22302">
    <property type="entry name" value="DUF6968"/>
    <property type="match status" value="1"/>
</dbReference>
<evidence type="ECO:0000259" key="1">
    <source>
        <dbReference type="Pfam" id="PF22302"/>
    </source>
</evidence>